<dbReference type="InterPro" id="IPR001638">
    <property type="entry name" value="Solute-binding_3/MltF_N"/>
</dbReference>
<reference evidence="5 6" key="1">
    <citation type="submission" date="2017-08" db="EMBL/GenBank/DDBJ databases">
        <title>Fine stratification of microbial communities through a metagenomic profile of the photic zone.</title>
        <authorList>
            <person name="Haro-Moreno J.M."/>
            <person name="Lopez-Perez M."/>
            <person name="De La Torre J."/>
            <person name="Picazo A."/>
            <person name="Camacho A."/>
            <person name="Rodriguez-Valera F."/>
        </authorList>
    </citation>
    <scope>NUCLEOTIDE SEQUENCE [LARGE SCALE GENOMIC DNA]</scope>
    <source>
        <strain evidence="5">MED-G24</strain>
    </source>
</reference>
<accession>A0A2A5WTT3</accession>
<dbReference type="EC" id="5.4.99.5" evidence="2"/>
<dbReference type="AlphaFoldDB" id="A0A2A5WTT3"/>
<dbReference type="GO" id="GO:0004106">
    <property type="term" value="F:chorismate mutase activity"/>
    <property type="evidence" value="ECO:0007669"/>
    <property type="project" value="UniProtKB-EC"/>
</dbReference>
<dbReference type="InterPro" id="IPR036979">
    <property type="entry name" value="CM_dom_sf"/>
</dbReference>
<sequence length="421" mass="47392">MSSPHSSCPHSGRSRWLLLFLSLLIGDVSLASADREEPRGLVEARLLLMKDVARYKWHHQRPIEDLARERVVLKHARSDALRHGLDVDSYAAFMNAQINAAKVIQQYWFRRWQRGHAPTVGPDLTTELRPELITLGERIAQSLSAPDRDRSPAMTSIKVVGLDRSTMENLITALSSVQIYAHRLDQVLSSQTLRIGTTGDYAPFSFAADALSTESQTFQGIDIDLARDLARSLNVQPVFIKTSWPTLMDDLKNGHFDVGMSGVSRTISRSHVAFFSQPYHRGGKTPIARCTDRERFSSLTAIDQPGVRVIVNPGGTNERFTRQLTQASIRVFGDNTTIFDEIIEDRADVMFTDLIEVRLQTSRQPTLCSTMSAPLTYQEKAILMTQDLRLKEVVSTWLDQRLGDGTVQSLFDRHMNTSERP</sequence>
<evidence type="ECO:0000313" key="5">
    <source>
        <dbReference type="EMBL" id="PDH39935.1"/>
    </source>
</evidence>
<evidence type="ECO:0000256" key="1">
    <source>
        <dbReference type="ARBA" id="ARBA00010333"/>
    </source>
</evidence>
<evidence type="ECO:0000313" key="6">
    <source>
        <dbReference type="Proteomes" id="UP000219327"/>
    </source>
</evidence>
<evidence type="ECO:0000256" key="2">
    <source>
        <dbReference type="ARBA" id="ARBA00012404"/>
    </source>
</evidence>
<dbReference type="PANTHER" id="PTHR35936:SF19">
    <property type="entry name" value="AMINO-ACID-BINDING PROTEIN YXEM-RELATED"/>
    <property type="match status" value="1"/>
</dbReference>
<keyword evidence="3" id="KW-0732">Signal</keyword>
<dbReference type="Pfam" id="PF00497">
    <property type="entry name" value="SBP_bac_3"/>
    <property type="match status" value="1"/>
</dbReference>
<dbReference type="Gene3D" id="3.40.190.10">
    <property type="entry name" value="Periplasmic binding protein-like II"/>
    <property type="match status" value="2"/>
</dbReference>
<dbReference type="PANTHER" id="PTHR35936">
    <property type="entry name" value="MEMBRANE-BOUND LYTIC MUREIN TRANSGLYCOSYLASE F"/>
    <property type="match status" value="1"/>
</dbReference>
<dbReference type="UniPathway" id="UPA00120">
    <property type="reaction ID" value="UER00203"/>
</dbReference>
<comment type="similarity">
    <text evidence="1">Belongs to the bacterial solute-binding protein 3 family.</text>
</comment>
<evidence type="ECO:0000256" key="3">
    <source>
        <dbReference type="ARBA" id="ARBA00022729"/>
    </source>
</evidence>
<dbReference type="SMART" id="SM00830">
    <property type="entry name" value="CM_2"/>
    <property type="match status" value="1"/>
</dbReference>
<dbReference type="InterPro" id="IPR002701">
    <property type="entry name" value="CM_II_prokaryot"/>
</dbReference>
<dbReference type="InterPro" id="IPR008240">
    <property type="entry name" value="Chorismate_mutase_periplasmic"/>
</dbReference>
<dbReference type="PROSITE" id="PS51168">
    <property type="entry name" value="CHORISMATE_MUT_2"/>
    <property type="match status" value="1"/>
</dbReference>
<name>A0A2A5WTT3_9GAMM</name>
<dbReference type="GO" id="GO:0046417">
    <property type="term" value="P:chorismate metabolic process"/>
    <property type="evidence" value="ECO:0007669"/>
    <property type="project" value="InterPro"/>
</dbReference>
<proteinExistence type="inferred from homology"/>
<gene>
    <name evidence="5" type="ORF">CNE99_04600</name>
</gene>
<dbReference type="EMBL" id="NTKD01000017">
    <property type="protein sequence ID" value="PDH39935.1"/>
    <property type="molecule type" value="Genomic_DNA"/>
</dbReference>
<evidence type="ECO:0000259" key="4">
    <source>
        <dbReference type="PROSITE" id="PS51168"/>
    </source>
</evidence>
<dbReference type="InterPro" id="IPR036263">
    <property type="entry name" value="Chorismate_II_sf"/>
</dbReference>
<organism evidence="5 6">
    <name type="scientific">OM182 bacterium MED-G24</name>
    <dbReference type="NCBI Taxonomy" id="1986255"/>
    <lineage>
        <taxon>Bacteria</taxon>
        <taxon>Pseudomonadati</taxon>
        <taxon>Pseudomonadota</taxon>
        <taxon>Gammaproteobacteria</taxon>
        <taxon>OMG group</taxon>
        <taxon>OM182 clade</taxon>
    </lineage>
</organism>
<dbReference type="Pfam" id="PF01817">
    <property type="entry name" value="CM_2"/>
    <property type="match status" value="1"/>
</dbReference>
<protein>
    <recommendedName>
        <fullName evidence="2">chorismate mutase</fullName>
        <ecNumber evidence="2">5.4.99.5</ecNumber>
    </recommendedName>
</protein>
<feature type="domain" description="Chorismate mutase" evidence="4">
    <location>
        <begin position="17"/>
        <end position="109"/>
    </location>
</feature>
<dbReference type="Gene3D" id="1.20.59.10">
    <property type="entry name" value="Chorismate mutase"/>
    <property type="match status" value="1"/>
</dbReference>
<dbReference type="Proteomes" id="UP000219327">
    <property type="component" value="Unassembled WGS sequence"/>
</dbReference>
<dbReference type="NCBIfam" id="TIGR01806">
    <property type="entry name" value="CM_mono2"/>
    <property type="match status" value="1"/>
</dbReference>
<dbReference type="SUPFAM" id="SSF48600">
    <property type="entry name" value="Chorismate mutase II"/>
    <property type="match status" value="1"/>
</dbReference>
<dbReference type="SUPFAM" id="SSF53850">
    <property type="entry name" value="Periplasmic binding protein-like II"/>
    <property type="match status" value="1"/>
</dbReference>
<dbReference type="SMART" id="SM00062">
    <property type="entry name" value="PBPb"/>
    <property type="match status" value="1"/>
</dbReference>
<comment type="caution">
    <text evidence="5">The sequence shown here is derived from an EMBL/GenBank/DDBJ whole genome shotgun (WGS) entry which is preliminary data.</text>
</comment>